<dbReference type="HOGENOM" id="CLU_477447_0_0_1"/>
<dbReference type="PROSITE" id="PS50181">
    <property type="entry name" value="FBOX"/>
    <property type="match status" value="1"/>
</dbReference>
<evidence type="ECO:0000313" key="3">
    <source>
        <dbReference type="Proteomes" id="UP000002499"/>
    </source>
</evidence>
<sequence>MDKHSHLTYPNINLNDHTLDDNLPPLQCRRQSNSLDPPPTSSLGALDRLPIELLQEILIQLDLGTFMDFRCTNRRAKELTDHLPQYKAITANARNALRGILNIGTSRWITCKSLFEKLCTSGCEQCGDFAGYLYILTCKRICFLCFSQDKKYLPLRPNQACRKFGLERAIIKTLPCMRVIPGIYSPNEKKATGTILVDYEAAFDAGIAQHGSLGAMDDFVAGVVAKKLQANRKRAIQAQQSGSSRRIRMPQVADPFDGESGNPLRFVAIVRVPWLSRTSLDQLARRNGLLLFYQPHQGSTLPRMARSPPNLQLLQASVDPHDESKFRLLVDNSLVKYVTIDAGIFSQDDMCFEPSLVSLLPPLPLGDWNQGRISRDPKTGAPHFSAISSTTLLGITKIWHPAQIDHLELHMGRKLRSNVYEATCPRFKSPVIAKFARFPWEVPLLEAETTAYQWIEGCRIGPDFLGHLAEEGRVIGFVMARVADCRHATPEDFSLCCQALSKLH</sequence>
<accession>E9EDR1</accession>
<gene>
    <name evidence="2" type="ORF">MAC_08009</name>
</gene>
<dbReference type="InterPro" id="IPR001810">
    <property type="entry name" value="F-box_dom"/>
</dbReference>
<dbReference type="STRING" id="655827.E9EDR1"/>
<feature type="domain" description="F-box" evidence="1">
    <location>
        <begin position="43"/>
        <end position="89"/>
    </location>
</feature>
<dbReference type="Proteomes" id="UP000002499">
    <property type="component" value="Unassembled WGS sequence"/>
</dbReference>
<dbReference type="OrthoDB" id="2687876at2759"/>
<dbReference type="KEGG" id="maw:19252320"/>
<dbReference type="GeneID" id="19252320"/>
<dbReference type="OMA" id="CEHCGDF"/>
<reference evidence="2 3" key="1">
    <citation type="journal article" date="2011" name="PLoS Genet.">
        <title>Genome sequencing and comparative transcriptomics of the model entomopathogenic fungi Metarhizium anisopliae and M. acridum.</title>
        <authorList>
            <person name="Gao Q."/>
            <person name="Jin K."/>
            <person name="Ying S.H."/>
            <person name="Zhang Y."/>
            <person name="Xiao G."/>
            <person name="Shang Y."/>
            <person name="Duan Z."/>
            <person name="Hu X."/>
            <person name="Xie X.Q."/>
            <person name="Zhou G."/>
            <person name="Peng G."/>
            <person name="Luo Z."/>
            <person name="Huang W."/>
            <person name="Wang B."/>
            <person name="Fang W."/>
            <person name="Wang S."/>
            <person name="Zhong Y."/>
            <person name="Ma L.J."/>
            <person name="St Leger R.J."/>
            <person name="Zhao G.P."/>
            <person name="Pei Y."/>
            <person name="Feng M.G."/>
            <person name="Xia Y."/>
            <person name="Wang C."/>
        </authorList>
    </citation>
    <scope>NUCLEOTIDE SEQUENCE [LARGE SCALE GENOMIC DNA]</scope>
    <source>
        <strain evidence="2 3">CQMa 102</strain>
    </source>
</reference>
<proteinExistence type="predicted"/>
<dbReference type="EMBL" id="GL698561">
    <property type="protein sequence ID" value="EFY85926.1"/>
    <property type="molecule type" value="Genomic_DNA"/>
</dbReference>
<dbReference type="InParanoid" id="E9EDR1"/>
<protein>
    <recommendedName>
        <fullName evidence="1">F-box domain-containing protein</fullName>
    </recommendedName>
</protein>
<evidence type="ECO:0000259" key="1">
    <source>
        <dbReference type="PROSITE" id="PS50181"/>
    </source>
</evidence>
<evidence type="ECO:0000313" key="2">
    <source>
        <dbReference type="EMBL" id="EFY85926.1"/>
    </source>
</evidence>
<dbReference type="AlphaFoldDB" id="E9EDR1"/>
<organism evidence="3">
    <name type="scientific">Metarhizium acridum (strain CQMa 102)</name>
    <dbReference type="NCBI Taxonomy" id="655827"/>
    <lineage>
        <taxon>Eukaryota</taxon>
        <taxon>Fungi</taxon>
        <taxon>Dikarya</taxon>
        <taxon>Ascomycota</taxon>
        <taxon>Pezizomycotina</taxon>
        <taxon>Sordariomycetes</taxon>
        <taxon>Hypocreomycetidae</taxon>
        <taxon>Hypocreales</taxon>
        <taxon>Clavicipitaceae</taxon>
        <taxon>Metarhizium</taxon>
    </lineage>
</organism>
<dbReference type="eggNOG" id="ENOG502S5YZ">
    <property type="taxonomic scope" value="Eukaryota"/>
</dbReference>
<keyword evidence="3" id="KW-1185">Reference proteome</keyword>
<name>E9EDR1_METAQ</name>
<dbReference type="Pfam" id="PF00646">
    <property type="entry name" value="F-box"/>
    <property type="match status" value="1"/>
</dbReference>